<feature type="domain" description="HTH cro/C1-type" evidence="2">
    <location>
        <begin position="21"/>
        <end position="71"/>
    </location>
</feature>
<dbReference type="GO" id="GO:0003677">
    <property type="term" value="F:DNA binding"/>
    <property type="evidence" value="ECO:0007669"/>
    <property type="project" value="UniProtKB-KW"/>
</dbReference>
<dbReference type="InterPro" id="IPR001387">
    <property type="entry name" value="Cro/C1-type_HTH"/>
</dbReference>
<dbReference type="Proteomes" id="UP000288623">
    <property type="component" value="Unassembled WGS sequence"/>
</dbReference>
<reference evidence="3 4" key="1">
    <citation type="submission" date="2014-11" db="EMBL/GenBank/DDBJ databases">
        <title>Genome sequence and analysis of novel Kurthia sp.</title>
        <authorList>
            <person name="Lawson J.N."/>
            <person name="Gonzalez J.E."/>
            <person name="Rinauldi L."/>
            <person name="Xuan Z."/>
            <person name="Firman A."/>
            <person name="Shaddox L."/>
            <person name="Trudeau A."/>
            <person name="Shah S."/>
            <person name="Reiman D."/>
        </authorList>
    </citation>
    <scope>NUCLEOTIDE SEQUENCE [LARGE SCALE GENOMIC DNA]</scope>
    <source>
        <strain evidence="3 4">3B1D</strain>
    </source>
</reference>
<keyword evidence="1" id="KW-0238">DNA-binding</keyword>
<gene>
    <name evidence="3" type="ORF">QI30_15750</name>
</gene>
<dbReference type="PROSITE" id="PS50943">
    <property type="entry name" value="HTH_CROC1"/>
    <property type="match status" value="1"/>
</dbReference>
<dbReference type="PANTHER" id="PTHR46558:SF11">
    <property type="entry name" value="HTH-TYPE TRANSCRIPTIONAL REGULATOR XRE"/>
    <property type="match status" value="1"/>
</dbReference>
<sequence length="375" mass="42856">MLFVGGGVMNLQFSTIFTTRRKELNVTQEQVAQYIGVSRAAVSKWEKGQSYPDITILPKLATYFNLSIDTLLGYEPQLTTEHIIALYKELSTAFHEQPFHEAEVAVEALIHDYYSCFPFLLKMAQLYLNYAALADNPVTIAVRIEQLCLRVEQYSDDFDSLNEARMIGSLALLMQQRASDVLEKIGNRVQIQFNEDQVISRAHQLLGNIEQATEILQASTYQHLFLVISTCTDSLLLEEATHFDETIKRVTQLIDTWNIQALNPNTSLVFYLTAATGYMQQQKHDEAIVMLKEYAKACTKLSFPLQLCGDTYFNLINHWLHSTMQLATVTPRDEASVRRDIVSSITQHPAFAPLHERDDYKLLVQTIHHMLERKS</sequence>
<evidence type="ECO:0000259" key="2">
    <source>
        <dbReference type="PROSITE" id="PS50943"/>
    </source>
</evidence>
<proteinExistence type="predicted"/>
<dbReference type="Pfam" id="PF01381">
    <property type="entry name" value="HTH_3"/>
    <property type="match status" value="1"/>
</dbReference>
<organism evidence="3 4">
    <name type="scientific">Candidatus Kurthia intestinigallinarum</name>
    <dbReference type="NCBI Taxonomy" id="1562256"/>
    <lineage>
        <taxon>Bacteria</taxon>
        <taxon>Bacillati</taxon>
        <taxon>Bacillota</taxon>
        <taxon>Bacilli</taxon>
        <taxon>Bacillales</taxon>
        <taxon>Caryophanaceae</taxon>
        <taxon>Kurthia</taxon>
    </lineage>
</organism>
<dbReference type="SMART" id="SM00530">
    <property type="entry name" value="HTH_XRE"/>
    <property type="match status" value="1"/>
</dbReference>
<accession>A0A433RQG0</accession>
<evidence type="ECO:0000313" key="4">
    <source>
        <dbReference type="Proteomes" id="UP000288623"/>
    </source>
</evidence>
<dbReference type="PANTHER" id="PTHR46558">
    <property type="entry name" value="TRACRIPTIONAL REGULATORY PROTEIN-RELATED-RELATED"/>
    <property type="match status" value="1"/>
</dbReference>
<evidence type="ECO:0000313" key="3">
    <source>
        <dbReference type="EMBL" id="RUS53012.1"/>
    </source>
</evidence>
<evidence type="ECO:0000256" key="1">
    <source>
        <dbReference type="ARBA" id="ARBA00023125"/>
    </source>
</evidence>
<dbReference type="AlphaFoldDB" id="A0A433RQG0"/>
<dbReference type="CDD" id="cd00093">
    <property type="entry name" value="HTH_XRE"/>
    <property type="match status" value="1"/>
</dbReference>
<name>A0A433RQG0_9BACL</name>
<keyword evidence="4" id="KW-1185">Reference proteome</keyword>
<dbReference type="EMBL" id="JTFC01000041">
    <property type="protein sequence ID" value="RUS53012.1"/>
    <property type="molecule type" value="Genomic_DNA"/>
</dbReference>
<comment type="caution">
    <text evidence="3">The sequence shown here is derived from an EMBL/GenBank/DDBJ whole genome shotgun (WGS) entry which is preliminary data.</text>
</comment>
<dbReference type="SUPFAM" id="SSF47413">
    <property type="entry name" value="lambda repressor-like DNA-binding domains"/>
    <property type="match status" value="1"/>
</dbReference>
<dbReference type="InterPro" id="IPR010982">
    <property type="entry name" value="Lambda_DNA-bd_dom_sf"/>
</dbReference>
<dbReference type="Gene3D" id="1.10.260.40">
    <property type="entry name" value="lambda repressor-like DNA-binding domains"/>
    <property type="match status" value="1"/>
</dbReference>
<protein>
    <recommendedName>
        <fullName evidence="2">HTH cro/C1-type domain-containing protein</fullName>
    </recommendedName>
</protein>